<keyword evidence="2" id="KW-1185">Reference proteome</keyword>
<dbReference type="EMBL" id="JAWPEI010000004">
    <property type="protein sequence ID" value="KAK4730233.1"/>
    <property type="molecule type" value="Genomic_DNA"/>
</dbReference>
<gene>
    <name evidence="1" type="ORF">R3W88_023221</name>
</gene>
<sequence length="451" mass="51196">MTSPKFHSGMTDLFNYICVMVVSLPAFTSTNPSGLQLPFDPGVYVTHEVIFLCDMCNDIRSLMHIEYPCITANHVVGVVSSVLLFLQLQLLWQPYTIVASSHGDNNCIVLGLLEQLNNIGDKWYISVFGPAPPTSLNHLQLSNGHSIVEWVDDCSVVILWITFASCIRLFYGLMSLGYSVEIAKDFLGEQNKRQVDQLENFHLPLRDQMLLLEGANTTSNTIIDALGTTTAAREFISENLLISCSTMLDLFLVGEAPNRLKMWSCSQYKIKCLLDVFEIGKRYIVLVTSLEKLPLNECKLPEVGFMDAGRIRFKLVEKVVVPWSAFRTTEILLILVELDPTILNALRSKLHKVFNVDPLVLPSSSLKQLLDVNLVRHGCILWFKKQNDGSLLKVALDNEVFKEFLWVVNTYKEEHDNTVLEDLCEKMPNYIWDPRKIPIYRRGKYSISVLL</sequence>
<protein>
    <submittedName>
        <fullName evidence="1">Uncharacterized protein</fullName>
    </submittedName>
</protein>
<name>A0AAV9LXM6_9SOLN</name>
<dbReference type="AlphaFoldDB" id="A0AAV9LXM6"/>
<proteinExistence type="predicted"/>
<accession>A0AAV9LXM6</accession>
<evidence type="ECO:0000313" key="1">
    <source>
        <dbReference type="EMBL" id="KAK4730233.1"/>
    </source>
</evidence>
<dbReference type="Proteomes" id="UP001311915">
    <property type="component" value="Unassembled WGS sequence"/>
</dbReference>
<comment type="caution">
    <text evidence="1">The sequence shown here is derived from an EMBL/GenBank/DDBJ whole genome shotgun (WGS) entry which is preliminary data.</text>
</comment>
<organism evidence="1 2">
    <name type="scientific">Solanum pinnatisectum</name>
    <name type="common">tansyleaf nightshade</name>
    <dbReference type="NCBI Taxonomy" id="50273"/>
    <lineage>
        <taxon>Eukaryota</taxon>
        <taxon>Viridiplantae</taxon>
        <taxon>Streptophyta</taxon>
        <taxon>Embryophyta</taxon>
        <taxon>Tracheophyta</taxon>
        <taxon>Spermatophyta</taxon>
        <taxon>Magnoliopsida</taxon>
        <taxon>eudicotyledons</taxon>
        <taxon>Gunneridae</taxon>
        <taxon>Pentapetalae</taxon>
        <taxon>asterids</taxon>
        <taxon>lamiids</taxon>
        <taxon>Solanales</taxon>
        <taxon>Solanaceae</taxon>
        <taxon>Solanoideae</taxon>
        <taxon>Solaneae</taxon>
        <taxon>Solanum</taxon>
    </lineage>
</organism>
<evidence type="ECO:0000313" key="2">
    <source>
        <dbReference type="Proteomes" id="UP001311915"/>
    </source>
</evidence>
<reference evidence="1 2" key="1">
    <citation type="submission" date="2023-10" db="EMBL/GenBank/DDBJ databases">
        <title>Genome-Wide Identification Analysis in wild type Solanum Pinnatisectum Reveals Some Genes Defensing Phytophthora Infestans.</title>
        <authorList>
            <person name="Sun C."/>
        </authorList>
    </citation>
    <scope>NUCLEOTIDE SEQUENCE [LARGE SCALE GENOMIC DNA]</scope>
    <source>
        <strain evidence="1">LQN</strain>
        <tissue evidence="1">Leaf</tissue>
    </source>
</reference>